<dbReference type="Proteomes" id="UP000006465">
    <property type="component" value="Chromosome"/>
</dbReference>
<protein>
    <submittedName>
        <fullName evidence="1">Uncharacterized protein</fullName>
    </submittedName>
</protein>
<name>A0AAU8Q941_CORPS</name>
<dbReference type="EMBL" id="CP003540">
    <property type="protein sequence ID" value="AFK17148.1"/>
    <property type="molecule type" value="Genomic_DNA"/>
</dbReference>
<evidence type="ECO:0000313" key="2">
    <source>
        <dbReference type="Proteomes" id="UP000006465"/>
    </source>
</evidence>
<reference evidence="1 2" key="1">
    <citation type="journal article" date="2013" name="J. Biotechnol.">
        <title>Genome sequence of Corynebacterium pseudotuberculosis biovar equi strain 258 and prediction of antigenic targets to improve biotechnological vaccine production.</title>
        <authorList>
            <person name="Soares S.C."/>
            <person name="Trost E."/>
            <person name="Ramos R.T."/>
            <person name="Carneiro A.R."/>
            <person name="Santos A.R."/>
            <person name="Pinto A.C."/>
            <person name="Barbosa E."/>
            <person name="Aburjaile F."/>
            <person name="Ali A."/>
            <person name="Diniz C.A."/>
            <person name="Hassan S.S."/>
            <person name="Fiaux K."/>
            <person name="Guimaraes L.C."/>
            <person name="Bakhtiar S.M."/>
            <person name="Pereira U."/>
            <person name="Almeida S.S."/>
            <person name="Abreu V.A."/>
            <person name="Rocha F.S."/>
            <person name="Dorella F.A."/>
            <person name="Miyoshi A."/>
            <person name="Silva A."/>
            <person name="Azevedo V."/>
            <person name="Tauch A."/>
        </authorList>
    </citation>
    <scope>NUCLEOTIDE SEQUENCE [LARGE SCALE GENOMIC DNA]</scope>
    <source>
        <strain evidence="1 2">258</strain>
    </source>
</reference>
<gene>
    <name evidence="1" type="ORF">CP258_07770</name>
</gene>
<sequence>MALYPVRLAGMAYRRPKASILQLVNPEKNSLRNTVASPATAIRFAEIHQASNLRHFYEFPPVQAI</sequence>
<evidence type="ECO:0000313" key="1">
    <source>
        <dbReference type="EMBL" id="AFK17148.1"/>
    </source>
</evidence>
<accession>A0AAU8Q941</accession>
<organism evidence="1 2">
    <name type="scientific">Corynebacterium pseudotuberculosis 258</name>
    <dbReference type="NCBI Taxonomy" id="1168865"/>
    <lineage>
        <taxon>Bacteria</taxon>
        <taxon>Bacillati</taxon>
        <taxon>Actinomycetota</taxon>
        <taxon>Actinomycetes</taxon>
        <taxon>Mycobacteriales</taxon>
        <taxon>Corynebacteriaceae</taxon>
        <taxon>Corynebacterium</taxon>
    </lineage>
</organism>
<dbReference type="AlphaFoldDB" id="A0AAU8Q941"/>
<dbReference type="KEGG" id="coe:CP258_07770"/>
<proteinExistence type="predicted"/>